<proteinExistence type="predicted"/>
<reference evidence="1" key="1">
    <citation type="submission" date="2019-11" db="EMBL/GenBank/DDBJ databases">
        <authorList>
            <person name="Feng L."/>
        </authorList>
    </citation>
    <scope>NUCLEOTIDE SEQUENCE</scope>
    <source>
        <strain evidence="1">AundefinedLFYP135</strain>
    </source>
</reference>
<dbReference type="PANTHER" id="PTHR35145">
    <property type="entry name" value="CYTOPLASMIC PROTEIN-RELATED"/>
    <property type="match status" value="1"/>
</dbReference>
<dbReference type="PANTHER" id="PTHR35145:SF1">
    <property type="entry name" value="CYTOPLASMIC PROTEIN"/>
    <property type="match status" value="1"/>
</dbReference>
<dbReference type="SUPFAM" id="SSF142906">
    <property type="entry name" value="YjbR-like"/>
    <property type="match status" value="1"/>
</dbReference>
<accession>A0A6N2SR21</accession>
<name>A0A6N2SR21_9FIRM</name>
<sequence>MLRHRHNRKWFAVVMEVPRCKLHLEGEGTVDVLNLKCEPLMIGPLRHEPGVLPAYHMNKEHWITILLDSPFPPETIRSLLDLSFDLTR</sequence>
<evidence type="ECO:0000313" key="1">
    <source>
        <dbReference type="EMBL" id="VYS95452.1"/>
    </source>
</evidence>
<organism evidence="1">
    <name type="scientific">uncultured Anaerotruncus sp</name>
    <dbReference type="NCBI Taxonomy" id="905011"/>
    <lineage>
        <taxon>Bacteria</taxon>
        <taxon>Bacillati</taxon>
        <taxon>Bacillota</taxon>
        <taxon>Clostridia</taxon>
        <taxon>Eubacteriales</taxon>
        <taxon>Oscillospiraceae</taxon>
        <taxon>Anaerotruncus</taxon>
        <taxon>environmental samples</taxon>
    </lineage>
</organism>
<dbReference type="Gene3D" id="3.90.1150.30">
    <property type="match status" value="1"/>
</dbReference>
<evidence type="ECO:0008006" key="2">
    <source>
        <dbReference type="Google" id="ProtNLM"/>
    </source>
</evidence>
<dbReference type="InterPro" id="IPR058532">
    <property type="entry name" value="YjbR/MT2646/Rv2570-like"/>
</dbReference>
<gene>
    <name evidence="1" type="ORF">AULFYP135_01057</name>
</gene>
<dbReference type="AlphaFoldDB" id="A0A6N2SR21"/>
<dbReference type="InterPro" id="IPR038056">
    <property type="entry name" value="YjbR-like_sf"/>
</dbReference>
<protein>
    <recommendedName>
        <fullName evidence="2">MmcQ/YjbR family DNA-binding protein</fullName>
    </recommendedName>
</protein>
<dbReference type="Pfam" id="PF04237">
    <property type="entry name" value="YjbR"/>
    <property type="match status" value="1"/>
</dbReference>
<dbReference type="EMBL" id="CACRSL010000003">
    <property type="protein sequence ID" value="VYS95452.1"/>
    <property type="molecule type" value="Genomic_DNA"/>
</dbReference>
<dbReference type="InterPro" id="IPR007351">
    <property type="entry name" value="YjbR"/>
</dbReference>